<keyword evidence="5 6" id="KW-0539">Nucleus</keyword>
<dbReference type="Gene3D" id="2.130.10.10">
    <property type="entry name" value="YVTN repeat-like/Quinoprotein amine dehydrogenase"/>
    <property type="match status" value="3"/>
</dbReference>
<comment type="function">
    <text evidence="6">Required for maturation of ribosomal RNAs and formation of the large ribosomal subunit.</text>
</comment>
<keyword evidence="3 7" id="KW-0853">WD repeat</keyword>
<dbReference type="Proteomes" id="UP001627154">
    <property type="component" value="Unassembled WGS sequence"/>
</dbReference>
<comment type="subcellular location">
    <subcellularLocation>
        <location evidence="6">Nucleus</location>
        <location evidence="6">Nucleolus</location>
    </subcellularLocation>
    <subcellularLocation>
        <location evidence="6">Nucleus</location>
        <location evidence="6">Nucleoplasm</location>
    </subcellularLocation>
</comment>
<evidence type="ECO:0000259" key="9">
    <source>
        <dbReference type="Pfam" id="PF08154"/>
    </source>
</evidence>
<dbReference type="PRINTS" id="PR00320">
    <property type="entry name" value="GPROTEINBRPT"/>
</dbReference>
<dbReference type="GO" id="GO:0000463">
    <property type="term" value="P:maturation of LSU-rRNA from tricistronic rRNA transcript (SSU-rRNA, 5.8S rRNA, LSU-rRNA)"/>
    <property type="evidence" value="ECO:0007669"/>
    <property type="project" value="UniProtKB-UniRule"/>
</dbReference>
<feature type="repeat" description="WD" evidence="7">
    <location>
        <begin position="339"/>
        <end position="375"/>
    </location>
</feature>
<feature type="domain" description="NLE" evidence="9">
    <location>
        <begin position="10"/>
        <end position="76"/>
    </location>
</feature>
<accession>A0ABD2XR73</accession>
<dbReference type="GO" id="GO:0000466">
    <property type="term" value="P:maturation of 5.8S rRNA from tricistronic rRNA transcript (SSU-rRNA, 5.8S rRNA, LSU-rRNA)"/>
    <property type="evidence" value="ECO:0007669"/>
    <property type="project" value="UniProtKB-UniRule"/>
</dbReference>
<dbReference type="InterPro" id="IPR012972">
    <property type="entry name" value="NLE"/>
</dbReference>
<organism evidence="10 11">
    <name type="scientific">Trichogramma kaykai</name>
    <dbReference type="NCBI Taxonomy" id="54128"/>
    <lineage>
        <taxon>Eukaryota</taxon>
        <taxon>Metazoa</taxon>
        <taxon>Ecdysozoa</taxon>
        <taxon>Arthropoda</taxon>
        <taxon>Hexapoda</taxon>
        <taxon>Insecta</taxon>
        <taxon>Pterygota</taxon>
        <taxon>Neoptera</taxon>
        <taxon>Endopterygota</taxon>
        <taxon>Hymenoptera</taxon>
        <taxon>Apocrita</taxon>
        <taxon>Proctotrupomorpha</taxon>
        <taxon>Chalcidoidea</taxon>
        <taxon>Trichogrammatidae</taxon>
        <taxon>Trichogramma</taxon>
    </lineage>
</organism>
<dbReference type="GO" id="GO:0030687">
    <property type="term" value="C:preribosome, large subunit precursor"/>
    <property type="evidence" value="ECO:0007669"/>
    <property type="project" value="UniProtKB-UniRule"/>
</dbReference>
<dbReference type="PANTHER" id="PTHR19855:SF11">
    <property type="entry name" value="RIBOSOME BIOGENESIS PROTEIN WDR12"/>
    <property type="match status" value="1"/>
</dbReference>
<evidence type="ECO:0000256" key="7">
    <source>
        <dbReference type="PROSITE-ProRule" id="PRU00221"/>
    </source>
</evidence>
<dbReference type="SUPFAM" id="SSF50978">
    <property type="entry name" value="WD40 repeat-like"/>
    <property type="match status" value="1"/>
</dbReference>
<dbReference type="InterPro" id="IPR015943">
    <property type="entry name" value="WD40/YVTN_repeat-like_dom_sf"/>
</dbReference>
<dbReference type="CDD" id="cd00200">
    <property type="entry name" value="WD40"/>
    <property type="match status" value="1"/>
</dbReference>
<proteinExistence type="inferred from homology"/>
<dbReference type="HAMAP" id="MF_03029">
    <property type="entry name" value="WDR12"/>
    <property type="match status" value="1"/>
</dbReference>
<dbReference type="GO" id="GO:0043021">
    <property type="term" value="F:ribonucleoprotein complex binding"/>
    <property type="evidence" value="ECO:0007669"/>
    <property type="project" value="UniProtKB-UniRule"/>
</dbReference>
<evidence type="ECO:0000256" key="6">
    <source>
        <dbReference type="HAMAP-Rule" id="MF_03029"/>
    </source>
</evidence>
<evidence type="ECO:0000256" key="8">
    <source>
        <dbReference type="SAM" id="MobiDB-lite"/>
    </source>
</evidence>
<feature type="repeat" description="WD" evidence="7">
    <location>
        <begin position="383"/>
        <end position="420"/>
    </location>
</feature>
<feature type="compositionally biased region" description="Basic and acidic residues" evidence="8">
    <location>
        <begin position="228"/>
        <end position="247"/>
    </location>
</feature>
<keyword evidence="4" id="KW-0677">Repeat</keyword>
<evidence type="ECO:0000256" key="1">
    <source>
        <dbReference type="ARBA" id="ARBA00022517"/>
    </source>
</evidence>
<feature type="repeat" description="WD" evidence="7">
    <location>
        <begin position="255"/>
        <end position="286"/>
    </location>
</feature>
<comment type="similarity">
    <text evidence="6">Belongs to the WD repeat WDR12/YTM1 family.</text>
</comment>
<name>A0ABD2XR73_9HYME</name>
<keyword evidence="11" id="KW-1185">Reference proteome</keyword>
<dbReference type="Pfam" id="PF00400">
    <property type="entry name" value="WD40"/>
    <property type="match status" value="6"/>
</dbReference>
<dbReference type="InterPro" id="IPR020472">
    <property type="entry name" value="WD40_PAC1"/>
</dbReference>
<sequence>METAGEGAQVQIRFVTKQQQYAVPNFPLSVPSESPVTELNALVNELLKESNDQNKTIEFDFLVNSEFLRTTLKEHIAEKEISCENVIDIEYIEKHPPPEPQDCLLHDDWVSAVAMQDKWILSGCYDNTLHIWTAKGAHHLNIPVYHTAAIKSVAWISMDNESATFVSASQDQTAVIWKWDISSNSVDIVAVCKGHERGLERVGVNASNNLMATGAWDTMLKIWSSSLHDDQENGEPPSKRSKSDPSKTRMPIRTIKAHREAVSGVVWSDKAELITGSWDHSIKIWDAELGGMKHEIPGNKSFFDIDYSPLNRTIIAGSADRHVRLFDPRSTDTVVKTQFTSHSSWVSAVSWSVTDEHLFLSGAYDNQVKLWDTRSPKAPLFDLSGHEDKVLCCNWSNPKYLISGGADNTVRIFKSKHAVH</sequence>
<evidence type="ECO:0000256" key="2">
    <source>
        <dbReference type="ARBA" id="ARBA00022552"/>
    </source>
</evidence>
<dbReference type="PANTHER" id="PTHR19855">
    <property type="entry name" value="WD40 REPEAT PROTEIN 12, 37"/>
    <property type="match status" value="1"/>
</dbReference>
<dbReference type="InterPro" id="IPR036322">
    <property type="entry name" value="WD40_repeat_dom_sf"/>
</dbReference>
<gene>
    <name evidence="10" type="ORF">TKK_001150</name>
</gene>
<evidence type="ECO:0000256" key="5">
    <source>
        <dbReference type="ARBA" id="ARBA00023242"/>
    </source>
</evidence>
<dbReference type="PROSITE" id="PS50082">
    <property type="entry name" value="WD_REPEATS_2"/>
    <property type="match status" value="4"/>
</dbReference>
<dbReference type="GO" id="GO:0005730">
    <property type="term" value="C:nucleolus"/>
    <property type="evidence" value="ECO:0007669"/>
    <property type="project" value="UniProtKB-SubCell"/>
</dbReference>
<evidence type="ECO:0000313" key="11">
    <source>
        <dbReference type="Proteomes" id="UP001627154"/>
    </source>
</evidence>
<dbReference type="Pfam" id="PF08154">
    <property type="entry name" value="NLE"/>
    <property type="match status" value="1"/>
</dbReference>
<reference evidence="10 11" key="1">
    <citation type="journal article" date="2024" name="bioRxiv">
        <title>A reference genome for Trichogramma kaykai: A tiny desert-dwelling parasitoid wasp with competing sex-ratio distorters.</title>
        <authorList>
            <person name="Culotta J."/>
            <person name="Lindsey A.R."/>
        </authorList>
    </citation>
    <scope>NUCLEOTIDE SEQUENCE [LARGE SCALE GENOMIC DNA]</scope>
    <source>
        <strain evidence="10 11">KSX58</strain>
    </source>
</reference>
<comment type="caution">
    <text evidence="10">The sequence shown here is derived from an EMBL/GenBank/DDBJ whole genome shotgun (WGS) entry which is preliminary data.</text>
</comment>
<evidence type="ECO:0000313" key="10">
    <source>
        <dbReference type="EMBL" id="KAL3407083.1"/>
    </source>
</evidence>
<keyword evidence="1 6" id="KW-0690">Ribosome biogenesis</keyword>
<dbReference type="FunFam" id="2.130.10.10:FF:001898">
    <property type="entry name" value="Ribosome biogenesis protein WDR12 homolog"/>
    <property type="match status" value="1"/>
</dbReference>
<dbReference type="SMART" id="SM00320">
    <property type="entry name" value="WD40"/>
    <property type="match status" value="7"/>
</dbReference>
<dbReference type="InterPro" id="IPR001680">
    <property type="entry name" value="WD40_rpt"/>
</dbReference>
<feature type="region of interest" description="Disordered" evidence="8">
    <location>
        <begin position="228"/>
        <end position="251"/>
    </location>
</feature>
<protein>
    <recommendedName>
        <fullName evidence="6">Ribosome biogenesis protein WDR12 homolog</fullName>
    </recommendedName>
</protein>
<dbReference type="GO" id="GO:0005654">
    <property type="term" value="C:nucleoplasm"/>
    <property type="evidence" value="ECO:0007669"/>
    <property type="project" value="UniProtKB-SubCell"/>
</dbReference>
<dbReference type="InterPro" id="IPR028599">
    <property type="entry name" value="WDR12/Ytm1"/>
</dbReference>
<dbReference type="AlphaFoldDB" id="A0ABD2XR73"/>
<dbReference type="PROSITE" id="PS50294">
    <property type="entry name" value="WD_REPEATS_REGION"/>
    <property type="match status" value="3"/>
</dbReference>
<keyword evidence="2 6" id="KW-0698">rRNA processing</keyword>
<evidence type="ECO:0000256" key="4">
    <source>
        <dbReference type="ARBA" id="ARBA00022737"/>
    </source>
</evidence>
<feature type="repeat" description="WD" evidence="7">
    <location>
        <begin position="192"/>
        <end position="224"/>
    </location>
</feature>
<dbReference type="EMBL" id="JBJJXI010000018">
    <property type="protein sequence ID" value="KAL3407083.1"/>
    <property type="molecule type" value="Genomic_DNA"/>
</dbReference>
<evidence type="ECO:0000256" key="3">
    <source>
        <dbReference type="ARBA" id="ARBA00022574"/>
    </source>
</evidence>